<dbReference type="Gene3D" id="1.25.40.10">
    <property type="entry name" value="Tetratricopeptide repeat domain"/>
    <property type="match status" value="1"/>
</dbReference>
<dbReference type="SUPFAM" id="SSF48452">
    <property type="entry name" value="TPR-like"/>
    <property type="match status" value="1"/>
</dbReference>
<evidence type="ECO:0000256" key="6">
    <source>
        <dbReference type="ARBA" id="ARBA00023110"/>
    </source>
</evidence>
<evidence type="ECO:0000256" key="7">
    <source>
        <dbReference type="ARBA" id="ARBA00023235"/>
    </source>
</evidence>
<dbReference type="FunFam" id="2.40.100.10:FF:000022">
    <property type="entry name" value="Peptidyl-prolyl cis-trans isomerase CYP95"/>
    <property type="match status" value="1"/>
</dbReference>
<organism evidence="10 11">
    <name type="scientific">Rhizophlyctis rosea</name>
    <dbReference type="NCBI Taxonomy" id="64517"/>
    <lineage>
        <taxon>Eukaryota</taxon>
        <taxon>Fungi</taxon>
        <taxon>Fungi incertae sedis</taxon>
        <taxon>Chytridiomycota</taxon>
        <taxon>Chytridiomycota incertae sedis</taxon>
        <taxon>Chytridiomycetes</taxon>
        <taxon>Rhizophlyctidales</taxon>
        <taxon>Rhizophlyctidaceae</taxon>
        <taxon>Rhizophlyctis</taxon>
    </lineage>
</organism>
<comment type="function">
    <text evidence="2">PPIases accelerate the folding of proteins. It catalyzes the cis-trans isomerization of proline imidic peptide bonds in oligopeptides.</text>
</comment>
<dbReference type="PROSITE" id="PS50005">
    <property type="entry name" value="TPR"/>
    <property type="match status" value="1"/>
</dbReference>
<dbReference type="PANTHER" id="PTHR11071">
    <property type="entry name" value="PEPTIDYL-PROLYL CIS-TRANS ISOMERASE"/>
    <property type="match status" value="1"/>
</dbReference>
<dbReference type="GO" id="GO:0005737">
    <property type="term" value="C:cytoplasm"/>
    <property type="evidence" value="ECO:0007669"/>
    <property type="project" value="TreeGrafter"/>
</dbReference>
<protein>
    <recommendedName>
        <fullName evidence="3">peptidylprolyl isomerase</fullName>
        <ecNumber evidence="3">5.2.1.8</ecNumber>
    </recommendedName>
</protein>
<dbReference type="AlphaFoldDB" id="A0AAD5SH84"/>
<dbReference type="FunFam" id="1.25.40.10:FF:000029">
    <property type="entry name" value="peptidyl-prolyl cis-trans isomerase D"/>
    <property type="match status" value="1"/>
</dbReference>
<dbReference type="InterPro" id="IPR002130">
    <property type="entry name" value="Cyclophilin-type_PPIase_dom"/>
</dbReference>
<dbReference type="EC" id="5.2.1.8" evidence="3"/>
<reference evidence="10" key="1">
    <citation type="submission" date="2020-05" db="EMBL/GenBank/DDBJ databases">
        <title>Phylogenomic resolution of chytrid fungi.</title>
        <authorList>
            <person name="Stajich J.E."/>
            <person name="Amses K."/>
            <person name="Simmons R."/>
            <person name="Seto K."/>
            <person name="Myers J."/>
            <person name="Bonds A."/>
            <person name="Quandt C.A."/>
            <person name="Barry K."/>
            <person name="Liu P."/>
            <person name="Grigoriev I."/>
            <person name="Longcore J.E."/>
            <person name="James T.Y."/>
        </authorList>
    </citation>
    <scope>NUCLEOTIDE SEQUENCE</scope>
    <source>
        <strain evidence="10">JEL0318</strain>
    </source>
</reference>
<dbReference type="InterPro" id="IPR020892">
    <property type="entry name" value="Cyclophilin-type_PPIase_CS"/>
</dbReference>
<proteinExistence type="predicted"/>
<evidence type="ECO:0000313" key="10">
    <source>
        <dbReference type="EMBL" id="KAJ3053371.1"/>
    </source>
</evidence>
<comment type="catalytic activity">
    <reaction evidence="1">
        <text>[protein]-peptidylproline (omega=180) = [protein]-peptidylproline (omega=0)</text>
        <dbReference type="Rhea" id="RHEA:16237"/>
        <dbReference type="Rhea" id="RHEA-COMP:10747"/>
        <dbReference type="Rhea" id="RHEA-COMP:10748"/>
        <dbReference type="ChEBI" id="CHEBI:83833"/>
        <dbReference type="ChEBI" id="CHEBI:83834"/>
        <dbReference type="EC" id="5.2.1.8"/>
    </reaction>
</comment>
<comment type="caution">
    <text evidence="10">The sequence shown here is derived from an EMBL/GenBank/DDBJ whole genome shotgun (WGS) entry which is preliminary data.</text>
</comment>
<feature type="domain" description="PPIase cyclophilin-type" evidence="9">
    <location>
        <begin position="7"/>
        <end position="170"/>
    </location>
</feature>
<evidence type="ECO:0000256" key="2">
    <source>
        <dbReference type="ARBA" id="ARBA00002388"/>
    </source>
</evidence>
<dbReference type="PANTHER" id="PTHR11071:SF561">
    <property type="entry name" value="PEPTIDYL-PROLYL CIS-TRANS ISOMERASE D-RELATED"/>
    <property type="match status" value="1"/>
</dbReference>
<dbReference type="Proteomes" id="UP001212841">
    <property type="component" value="Unassembled WGS sequence"/>
</dbReference>
<dbReference type="GO" id="GO:0003755">
    <property type="term" value="F:peptidyl-prolyl cis-trans isomerase activity"/>
    <property type="evidence" value="ECO:0007669"/>
    <property type="project" value="UniProtKB-KW"/>
</dbReference>
<keyword evidence="7 10" id="KW-0413">Isomerase</keyword>
<name>A0AAD5SH84_9FUNG</name>
<sequence length="374" mass="41468">MSNPRTYFDITIDSKPAGRIVFELFKDVVPKTAENFRLLCLGTETSKTRNIPLSYKGSIFHRVIKSFMLQGGDFTDHNGRGGESIYGERFEDENFELKHTKAGLLSMANAGPGTNGSQFFVTTVATPHLDGKHVVFGKVLKGMSLVRRIENLPTKDDRPLQDVVIADCGELAEGQDDGVPVPADGDSYEEYPEDLPDEKQPDELLKIAGEIKAFGNDLFKKGQFDAASEKYAKAVRYLDALHPAPEDLSELSIEQKKAYFSIKVSSLLNRSMSLLKTSSYTDASETASRVLSLSTTLSTNPDLAISSTDRCKALFRRGQARAKISQQEEAVEDLKAALEISPEDKLIQRELAVVQKGIRDRAEREKRAYAKMFA</sequence>
<dbReference type="Pfam" id="PF00160">
    <property type="entry name" value="Pro_isomerase"/>
    <property type="match status" value="1"/>
</dbReference>
<dbReference type="Gene3D" id="2.40.100.10">
    <property type="entry name" value="Cyclophilin-like"/>
    <property type="match status" value="1"/>
</dbReference>
<dbReference type="InterPro" id="IPR029000">
    <property type="entry name" value="Cyclophilin-like_dom_sf"/>
</dbReference>
<gene>
    <name evidence="10" type="primary">CPR6</name>
    <name evidence="10" type="ORF">HK097_004421</name>
</gene>
<evidence type="ECO:0000256" key="5">
    <source>
        <dbReference type="ARBA" id="ARBA00022803"/>
    </source>
</evidence>
<dbReference type="SUPFAM" id="SSF50891">
    <property type="entry name" value="Cyclophilin-like"/>
    <property type="match status" value="1"/>
</dbReference>
<dbReference type="InterPro" id="IPR019734">
    <property type="entry name" value="TPR_rpt"/>
</dbReference>
<dbReference type="PRINTS" id="PR00153">
    <property type="entry name" value="CSAPPISMRASE"/>
</dbReference>
<dbReference type="CDD" id="cd01926">
    <property type="entry name" value="cyclophilin_ABH_like"/>
    <property type="match status" value="1"/>
</dbReference>
<evidence type="ECO:0000259" key="9">
    <source>
        <dbReference type="PROSITE" id="PS50072"/>
    </source>
</evidence>
<keyword evidence="11" id="KW-1185">Reference proteome</keyword>
<dbReference type="GO" id="GO:0042026">
    <property type="term" value="P:protein refolding"/>
    <property type="evidence" value="ECO:0007669"/>
    <property type="project" value="UniProtKB-ARBA"/>
</dbReference>
<dbReference type="GO" id="GO:0016018">
    <property type="term" value="F:cyclosporin A binding"/>
    <property type="evidence" value="ECO:0007669"/>
    <property type="project" value="TreeGrafter"/>
</dbReference>
<keyword evidence="4" id="KW-0677">Repeat</keyword>
<evidence type="ECO:0000256" key="3">
    <source>
        <dbReference type="ARBA" id="ARBA00013194"/>
    </source>
</evidence>
<feature type="repeat" description="TPR" evidence="8">
    <location>
        <begin position="311"/>
        <end position="344"/>
    </location>
</feature>
<dbReference type="EMBL" id="JADGJD010000213">
    <property type="protein sequence ID" value="KAJ3053371.1"/>
    <property type="molecule type" value="Genomic_DNA"/>
</dbReference>
<evidence type="ECO:0000256" key="4">
    <source>
        <dbReference type="ARBA" id="ARBA00022737"/>
    </source>
</evidence>
<accession>A0AAD5SH84</accession>
<evidence type="ECO:0000313" key="11">
    <source>
        <dbReference type="Proteomes" id="UP001212841"/>
    </source>
</evidence>
<keyword evidence="5 8" id="KW-0802">TPR repeat</keyword>
<keyword evidence="6" id="KW-0697">Rotamase</keyword>
<dbReference type="PROSITE" id="PS00170">
    <property type="entry name" value="CSA_PPIASE_1"/>
    <property type="match status" value="1"/>
</dbReference>
<evidence type="ECO:0000256" key="1">
    <source>
        <dbReference type="ARBA" id="ARBA00000971"/>
    </source>
</evidence>
<evidence type="ECO:0000256" key="8">
    <source>
        <dbReference type="PROSITE-ProRule" id="PRU00339"/>
    </source>
</evidence>
<dbReference type="PROSITE" id="PS50072">
    <property type="entry name" value="CSA_PPIASE_2"/>
    <property type="match status" value="1"/>
</dbReference>
<dbReference type="InterPro" id="IPR011990">
    <property type="entry name" value="TPR-like_helical_dom_sf"/>
</dbReference>
<dbReference type="SMART" id="SM00028">
    <property type="entry name" value="TPR"/>
    <property type="match status" value="3"/>
</dbReference>